<reference evidence="2 3" key="1">
    <citation type="journal article" date="2015" name="Genome Biol. Evol.">
        <title>Characterization of Three Mycobacterium spp. with Potential Use in Bioremediation by Genome Sequencing and Comparative Genomics.</title>
        <authorList>
            <person name="Das S."/>
            <person name="Pettersson B.M."/>
            <person name="Behra P.R."/>
            <person name="Ramesh M."/>
            <person name="Dasgupta S."/>
            <person name="Bhattacharya A."/>
            <person name="Kirsebom L.A."/>
        </authorList>
    </citation>
    <scope>NUCLEOTIDE SEQUENCE [LARGE SCALE GENOMIC DNA]</scope>
    <source>
        <strain evidence="2 3">DSM 43826</strain>
    </source>
</reference>
<dbReference type="PANTHER" id="PTHR35006">
    <property type="entry name" value="GLYOXALASE FAMILY PROTEIN (AFU_ORTHOLOGUE AFUA_5G14830)"/>
    <property type="match status" value="1"/>
</dbReference>
<organism evidence="2 3">
    <name type="scientific">Mycolicibacterium chlorophenolicum</name>
    <dbReference type="NCBI Taxonomy" id="37916"/>
    <lineage>
        <taxon>Bacteria</taxon>
        <taxon>Bacillati</taxon>
        <taxon>Actinomycetota</taxon>
        <taxon>Actinomycetes</taxon>
        <taxon>Mycobacteriales</taxon>
        <taxon>Mycobacteriaceae</taxon>
        <taxon>Mycolicibacterium</taxon>
    </lineage>
</organism>
<protein>
    <submittedName>
        <fullName evidence="2">Glyoxalase-like domain protein</fullName>
    </submittedName>
</protein>
<dbReference type="PANTHER" id="PTHR35006:SF2">
    <property type="entry name" value="GLYOXALASE FAMILY PROTEIN (AFU_ORTHOLOGUE AFUA_5G14830)"/>
    <property type="match status" value="1"/>
</dbReference>
<feature type="domain" description="VOC" evidence="1">
    <location>
        <begin position="6"/>
        <end position="128"/>
    </location>
</feature>
<dbReference type="InterPro" id="IPR037523">
    <property type="entry name" value="VOC_core"/>
</dbReference>
<dbReference type="PROSITE" id="PS51819">
    <property type="entry name" value="VOC"/>
    <property type="match status" value="1"/>
</dbReference>
<sequence>MYGEGVIDHFGINCSNWDESKTFYDKVLGVLGYTRQMDMEVAIGYGADGHPAFWIADASAGQVAGPNRETHIAFVAKDAESVQAFYRTALALGVEPLHAPRLWPEYHPNYYGAFVRDPEGNNVEAVFHGGGPAVTGPPV</sequence>
<dbReference type="SUPFAM" id="SSF54593">
    <property type="entry name" value="Glyoxalase/Bleomycin resistance protein/Dihydroxybiphenyl dioxygenase"/>
    <property type="match status" value="1"/>
</dbReference>
<dbReference type="Pfam" id="PF00903">
    <property type="entry name" value="Glyoxalase"/>
    <property type="match status" value="1"/>
</dbReference>
<evidence type="ECO:0000313" key="3">
    <source>
        <dbReference type="Proteomes" id="UP000036513"/>
    </source>
</evidence>
<keyword evidence="3" id="KW-1185">Reference proteome</keyword>
<dbReference type="InterPro" id="IPR029068">
    <property type="entry name" value="Glyas_Bleomycin-R_OHBP_Dase"/>
</dbReference>
<proteinExistence type="predicted"/>
<evidence type="ECO:0000259" key="1">
    <source>
        <dbReference type="PROSITE" id="PS51819"/>
    </source>
</evidence>
<dbReference type="EMBL" id="JYNL01000023">
    <property type="protein sequence ID" value="KMO76758.1"/>
    <property type="molecule type" value="Genomic_DNA"/>
</dbReference>
<name>A0A0J6W4P9_9MYCO</name>
<dbReference type="SMR" id="A0A0J6W4P9"/>
<dbReference type="Gene3D" id="3.10.180.10">
    <property type="entry name" value="2,3-Dihydroxybiphenyl 1,2-Dioxygenase, domain 1"/>
    <property type="match status" value="1"/>
</dbReference>
<dbReference type="STRING" id="37916.MCHLDSM_02907"/>
<gene>
    <name evidence="2" type="ORF">MCHLDSM_02907</name>
</gene>
<dbReference type="PATRIC" id="fig|37916.4.peg.2831"/>
<dbReference type="CDD" id="cd07262">
    <property type="entry name" value="VOC_like"/>
    <property type="match status" value="1"/>
</dbReference>
<evidence type="ECO:0000313" key="2">
    <source>
        <dbReference type="EMBL" id="KMO76758.1"/>
    </source>
</evidence>
<comment type="caution">
    <text evidence="2">The sequence shown here is derived from an EMBL/GenBank/DDBJ whole genome shotgun (WGS) entry which is preliminary data.</text>
</comment>
<accession>A0A0J6W4P9</accession>
<dbReference type="AlphaFoldDB" id="A0A0J6W4P9"/>
<dbReference type="Proteomes" id="UP000036513">
    <property type="component" value="Unassembled WGS sequence"/>
</dbReference>
<dbReference type="InterPro" id="IPR004360">
    <property type="entry name" value="Glyas_Fos-R_dOase_dom"/>
</dbReference>